<reference evidence="1 2" key="1">
    <citation type="journal article" date="2010" name="Nature">
        <title>The Ectocarpus genome and the independent evolution of multicellularity in brown algae.</title>
        <authorList>
            <person name="Cock J.M."/>
            <person name="Sterck L."/>
            <person name="Rouze P."/>
            <person name="Scornet D."/>
            <person name="Allen A.E."/>
            <person name="Amoutzias G."/>
            <person name="Anthouard V."/>
            <person name="Artiguenave F."/>
            <person name="Aury J.M."/>
            <person name="Badger J.H."/>
            <person name="Beszteri B."/>
            <person name="Billiau K."/>
            <person name="Bonnet E."/>
            <person name="Bothwell J.H."/>
            <person name="Bowler C."/>
            <person name="Boyen C."/>
            <person name="Brownlee C."/>
            <person name="Carrano C.J."/>
            <person name="Charrier B."/>
            <person name="Cho G.Y."/>
            <person name="Coelho S.M."/>
            <person name="Collen J."/>
            <person name="Corre E."/>
            <person name="Da Silva C."/>
            <person name="Delage L."/>
            <person name="Delaroque N."/>
            <person name="Dittami S.M."/>
            <person name="Doulbeau S."/>
            <person name="Elias M."/>
            <person name="Farnham G."/>
            <person name="Gachon C.M."/>
            <person name="Gschloessl B."/>
            <person name="Heesch S."/>
            <person name="Jabbari K."/>
            <person name="Jubin C."/>
            <person name="Kawai H."/>
            <person name="Kimura K."/>
            <person name="Kloareg B."/>
            <person name="Kupper F.C."/>
            <person name="Lang D."/>
            <person name="Le Bail A."/>
            <person name="Leblanc C."/>
            <person name="Lerouge P."/>
            <person name="Lohr M."/>
            <person name="Lopez P.J."/>
            <person name="Martens C."/>
            <person name="Maumus F."/>
            <person name="Michel G."/>
            <person name="Miranda-Saavedra D."/>
            <person name="Morales J."/>
            <person name="Moreau H."/>
            <person name="Motomura T."/>
            <person name="Nagasato C."/>
            <person name="Napoli C.A."/>
            <person name="Nelson D.R."/>
            <person name="Nyvall-Collen P."/>
            <person name="Peters A.F."/>
            <person name="Pommier C."/>
            <person name="Potin P."/>
            <person name="Poulain J."/>
            <person name="Quesneville H."/>
            <person name="Read B."/>
            <person name="Rensing S.A."/>
            <person name="Ritter A."/>
            <person name="Rousvoal S."/>
            <person name="Samanta M."/>
            <person name="Samson G."/>
            <person name="Schroeder D.C."/>
            <person name="Segurens B."/>
            <person name="Strittmatter M."/>
            <person name="Tonon T."/>
            <person name="Tregear J.W."/>
            <person name="Valentin K."/>
            <person name="von Dassow P."/>
            <person name="Yamagishi T."/>
            <person name="Van de Peer Y."/>
            <person name="Wincker P."/>
        </authorList>
    </citation>
    <scope>NUCLEOTIDE SEQUENCE [LARGE SCALE GENOMIC DNA]</scope>
    <source>
        <strain evidence="2">Ec32 / CCAP1310/4</strain>
    </source>
</reference>
<dbReference type="AlphaFoldDB" id="D8LPG3"/>
<evidence type="ECO:0000313" key="1">
    <source>
        <dbReference type="EMBL" id="CBN80435.1"/>
    </source>
</evidence>
<dbReference type="EMBL" id="FN649741">
    <property type="protein sequence ID" value="CBN80435.1"/>
    <property type="molecule type" value="Genomic_DNA"/>
</dbReference>
<evidence type="ECO:0000313" key="2">
    <source>
        <dbReference type="Proteomes" id="UP000002630"/>
    </source>
</evidence>
<keyword evidence="2" id="KW-1185">Reference proteome</keyword>
<dbReference type="EMBL" id="FN648730">
    <property type="protein sequence ID" value="CBN80435.1"/>
    <property type="molecule type" value="Genomic_DNA"/>
</dbReference>
<dbReference type="InterPro" id="IPR043872">
    <property type="entry name" value="DUF5832"/>
</dbReference>
<name>D8LPG3_ECTSI</name>
<gene>
    <name evidence="1" type="ORF">Esi_0052_0274</name>
</gene>
<dbReference type="Proteomes" id="UP000002630">
    <property type="component" value="Linkage Group LG16"/>
</dbReference>
<sequence>MASSLEKQIHVEEHIPERCAEQWDYQFPVVNQQHCLMSIVDCEDPQKPSAIKVFGCYPSVDAANAAAAKISSECDFFHVYVCPTNAWVPVPPSPEFIENVQYQESRMREIQETFAALKDRKAQDVIRHLNKESGVSEEKYGLE</sequence>
<proteinExistence type="predicted"/>
<protein>
    <submittedName>
        <fullName evidence="1">EsV-1-137</fullName>
    </submittedName>
</protein>
<organism evidence="1 2">
    <name type="scientific">Ectocarpus siliculosus</name>
    <name type="common">Brown alga</name>
    <name type="synonym">Conferva siliculosa</name>
    <dbReference type="NCBI Taxonomy" id="2880"/>
    <lineage>
        <taxon>Eukaryota</taxon>
        <taxon>Sar</taxon>
        <taxon>Stramenopiles</taxon>
        <taxon>Ochrophyta</taxon>
        <taxon>PX clade</taxon>
        <taxon>Phaeophyceae</taxon>
        <taxon>Ectocarpales</taxon>
        <taxon>Ectocarpaceae</taxon>
        <taxon>Ectocarpus</taxon>
    </lineage>
</organism>
<dbReference type="Pfam" id="PF19150">
    <property type="entry name" value="DUF5832"/>
    <property type="match status" value="1"/>
</dbReference>
<accession>D8LPG3</accession>
<dbReference type="InParanoid" id="D8LPG3"/>